<name>A0A2H5X955_9BACT</name>
<protein>
    <recommendedName>
        <fullName evidence="3">Ig-like SoxY domain-containing protein</fullName>
    </recommendedName>
</protein>
<dbReference type="InterPro" id="IPR006311">
    <property type="entry name" value="TAT_signal"/>
</dbReference>
<evidence type="ECO:0000313" key="1">
    <source>
        <dbReference type="EMBL" id="GBC97684.1"/>
    </source>
</evidence>
<gene>
    <name evidence="1" type="ORF">HRbin17_00173</name>
</gene>
<dbReference type="Proteomes" id="UP000236173">
    <property type="component" value="Unassembled WGS sequence"/>
</dbReference>
<comment type="caution">
    <text evidence="1">The sequence shown here is derived from an EMBL/GenBank/DDBJ whole genome shotgun (WGS) entry which is preliminary data.</text>
</comment>
<evidence type="ECO:0000313" key="2">
    <source>
        <dbReference type="Proteomes" id="UP000236173"/>
    </source>
</evidence>
<dbReference type="EMBL" id="BEHT01000002">
    <property type="protein sequence ID" value="GBC97684.1"/>
    <property type="molecule type" value="Genomic_DNA"/>
</dbReference>
<reference evidence="2" key="1">
    <citation type="submission" date="2017-09" db="EMBL/GenBank/DDBJ databases">
        <title>Metaegenomics of thermophilic ammonia-oxidizing enrichment culture.</title>
        <authorList>
            <person name="Kato S."/>
            <person name="Suzuki K."/>
        </authorList>
    </citation>
    <scope>NUCLEOTIDE SEQUENCE [LARGE SCALE GENOMIC DNA]</scope>
</reference>
<dbReference type="AlphaFoldDB" id="A0A2H5X955"/>
<evidence type="ECO:0008006" key="3">
    <source>
        <dbReference type="Google" id="ProtNLM"/>
    </source>
</evidence>
<dbReference type="PROSITE" id="PS51318">
    <property type="entry name" value="TAT"/>
    <property type="match status" value="1"/>
</dbReference>
<accession>A0A2H5X955</accession>
<sequence>MTDKTTRRHLLRRWTQAFAVAATGAAIGTPCPNAAGIGDAAQLQVDAPAQVAAGKPFTVRLTVPANGGAEAPHWLEVWLIDREGQRLLSRMELGGAAVTATLTLTLQRSATLRVRDMRGRILQRRIQVR</sequence>
<organism evidence="1 2">
    <name type="scientific">Candidatus Fervidibacter japonicus</name>
    <dbReference type="NCBI Taxonomy" id="2035412"/>
    <lineage>
        <taxon>Bacteria</taxon>
        <taxon>Candidatus Fervidibacterota</taxon>
        <taxon>Candidatus Fervidibacter</taxon>
    </lineage>
</organism>
<proteinExistence type="predicted"/>